<dbReference type="InterPro" id="IPR038404">
    <property type="entry name" value="TRAP_DctP_sf"/>
</dbReference>
<gene>
    <name evidence="5" type="ORF">AVDCRST_MAG90-1582</name>
</gene>
<dbReference type="InterPro" id="IPR026289">
    <property type="entry name" value="SBP_TakP-like"/>
</dbReference>
<evidence type="ECO:0000256" key="2">
    <source>
        <dbReference type="PIRSR" id="PIRSR039026-1"/>
    </source>
</evidence>
<dbReference type="SUPFAM" id="SSF53850">
    <property type="entry name" value="Periplasmic binding protein-like II"/>
    <property type="match status" value="1"/>
</dbReference>
<feature type="binding site" evidence="3">
    <location>
        <position position="213"/>
    </location>
    <ligand>
        <name>Na(+)</name>
        <dbReference type="ChEBI" id="CHEBI:29101"/>
    </ligand>
</feature>
<keyword evidence="1 4" id="KW-0732">Signal</keyword>
<protein>
    <recommendedName>
        <fullName evidence="6">TRAP-type C4-dicarboxylate transport system, periplasmic component</fullName>
    </recommendedName>
</protein>
<feature type="binding site" evidence="2">
    <location>
        <position position="175"/>
    </location>
    <ligand>
        <name>substrate</name>
    </ligand>
</feature>
<dbReference type="Gene3D" id="3.40.190.170">
    <property type="entry name" value="Bacterial extracellular solute-binding protein, family 7"/>
    <property type="match status" value="1"/>
</dbReference>
<feature type="signal peptide" evidence="4">
    <location>
        <begin position="1"/>
        <end position="24"/>
    </location>
</feature>
<dbReference type="CDD" id="cd13682">
    <property type="entry name" value="PBP2_TRAP_alpha-ketoacid"/>
    <property type="match status" value="1"/>
</dbReference>
<evidence type="ECO:0000313" key="5">
    <source>
        <dbReference type="EMBL" id="CAA9332666.1"/>
    </source>
</evidence>
<feature type="binding site" evidence="2">
    <location>
        <position position="154"/>
    </location>
    <ligand>
        <name>substrate</name>
    </ligand>
</feature>
<proteinExistence type="predicted"/>
<dbReference type="GO" id="GO:0015849">
    <property type="term" value="P:organic acid transport"/>
    <property type="evidence" value="ECO:0007669"/>
    <property type="project" value="InterPro"/>
</dbReference>
<dbReference type="GO" id="GO:0031317">
    <property type="term" value="C:tripartite ATP-independent periplasmic transporter complex"/>
    <property type="evidence" value="ECO:0007669"/>
    <property type="project" value="InterPro"/>
</dbReference>
<dbReference type="InterPro" id="IPR018389">
    <property type="entry name" value="DctP_fam"/>
</dbReference>
<dbReference type="GO" id="GO:0055085">
    <property type="term" value="P:transmembrane transport"/>
    <property type="evidence" value="ECO:0007669"/>
    <property type="project" value="InterPro"/>
</dbReference>
<evidence type="ECO:0008006" key="6">
    <source>
        <dbReference type="Google" id="ProtNLM"/>
    </source>
</evidence>
<dbReference type="InterPro" id="IPR041722">
    <property type="entry name" value="TakP/all3028"/>
</dbReference>
<evidence type="ECO:0000256" key="4">
    <source>
        <dbReference type="SAM" id="SignalP"/>
    </source>
</evidence>
<keyword evidence="3" id="KW-0479">Metal-binding</keyword>
<feature type="binding site" evidence="3">
    <location>
        <position position="212"/>
    </location>
    <ligand>
        <name>substrate</name>
    </ligand>
</feature>
<dbReference type="AlphaFoldDB" id="A0A6J4LLZ1"/>
<dbReference type="GO" id="GO:0046872">
    <property type="term" value="F:metal ion binding"/>
    <property type="evidence" value="ECO:0007669"/>
    <property type="project" value="UniProtKB-KW"/>
</dbReference>
<evidence type="ECO:0000256" key="1">
    <source>
        <dbReference type="ARBA" id="ARBA00022729"/>
    </source>
</evidence>
<organism evidence="5">
    <name type="scientific">uncultured Microvirga sp</name>
    <dbReference type="NCBI Taxonomy" id="412392"/>
    <lineage>
        <taxon>Bacteria</taxon>
        <taxon>Pseudomonadati</taxon>
        <taxon>Pseudomonadota</taxon>
        <taxon>Alphaproteobacteria</taxon>
        <taxon>Hyphomicrobiales</taxon>
        <taxon>Methylobacteriaceae</taxon>
        <taxon>Microvirga</taxon>
        <taxon>environmental samples</taxon>
    </lineage>
</organism>
<dbReference type="GO" id="GO:0043177">
    <property type="term" value="F:organic acid binding"/>
    <property type="evidence" value="ECO:0007669"/>
    <property type="project" value="InterPro"/>
</dbReference>
<dbReference type="Gene3D" id="3.40.190.10">
    <property type="entry name" value="Periplasmic binding protein-like II"/>
    <property type="match status" value="1"/>
</dbReference>
<feature type="chain" id="PRO_5026708912" description="TRAP-type C4-dicarboxylate transport system, periplasmic component" evidence="4">
    <location>
        <begin position="25"/>
        <end position="362"/>
    </location>
</feature>
<accession>A0A6J4LLZ1</accession>
<dbReference type="PIRSF" id="PIRSF039026">
    <property type="entry name" value="SiaP"/>
    <property type="match status" value="1"/>
</dbReference>
<dbReference type="Pfam" id="PF03480">
    <property type="entry name" value="DctP"/>
    <property type="match status" value="1"/>
</dbReference>
<dbReference type="PANTHER" id="PTHR33376:SF5">
    <property type="entry name" value="EXTRACYTOPLASMIC SOLUTE RECEPTOR PROTEIN"/>
    <property type="match status" value="1"/>
</dbReference>
<dbReference type="PANTHER" id="PTHR33376">
    <property type="match status" value="1"/>
</dbReference>
<sequence length="362" mass="39902">MERRTLLKAGALAGAVAFPMPAIAQAQPQVSWRLASSYPKSLDTLWGASPHIAKRVAAATDGKFQIQPFAAGEIVGGAQVLDAVQAGTVECGHTLSNFYVGKDPTFAFDSCLPFGLNARQQNAWMQHGGGLALIRDLMKEYNVYNIPAGNTGAQMGGWFRKEINTLADLQGLKMRIPGIAGQMMARLGVVPQQLAGGDVYPSLERGTIDAAEWSGPYDDEKLGFVKIAKYYYYPGFWEGGAQVSLLVNQERWNALPESYKAVLEAACAEANGWMVAKYDAENPDALRRLVAAGAQLKPFSREIMEAAHKQAFALYDELSAKNERFKRVYAAWKEFRDKEVTWFRIGELPFDYFVQTQAAQRP</sequence>
<evidence type="ECO:0000256" key="3">
    <source>
        <dbReference type="PIRSR" id="PIRSR039026-2"/>
    </source>
</evidence>
<dbReference type="EMBL" id="CADCUC010000301">
    <property type="protein sequence ID" value="CAA9332666.1"/>
    <property type="molecule type" value="Genomic_DNA"/>
</dbReference>
<name>A0A6J4LLZ1_9HYPH</name>
<reference evidence="5" key="1">
    <citation type="submission" date="2020-02" db="EMBL/GenBank/DDBJ databases">
        <authorList>
            <person name="Meier V. D."/>
        </authorList>
    </citation>
    <scope>NUCLEOTIDE SEQUENCE</scope>
    <source>
        <strain evidence="5">AVDCRST_MAG90</strain>
    </source>
</reference>
<feature type="binding site" evidence="3">
    <location>
        <position position="238"/>
    </location>
    <ligand>
        <name>substrate</name>
    </ligand>
</feature>
<dbReference type="NCBIfam" id="NF037995">
    <property type="entry name" value="TRAP_S1"/>
    <property type="match status" value="1"/>
</dbReference>